<evidence type="ECO:0000313" key="1">
    <source>
        <dbReference type="EMBL" id="XBM47689.1"/>
    </source>
</evidence>
<dbReference type="GO" id="GO:0016799">
    <property type="term" value="F:hydrolase activity, hydrolyzing N-glycosyl compounds"/>
    <property type="evidence" value="ECO:0007669"/>
    <property type="project" value="InterPro"/>
</dbReference>
<name>A0AAU7GCM7_9MICO</name>
<dbReference type="PANTHER" id="PTHR43264">
    <property type="match status" value="1"/>
</dbReference>
<evidence type="ECO:0008006" key="2">
    <source>
        <dbReference type="Google" id="ProtNLM"/>
    </source>
</evidence>
<dbReference type="InterPro" id="IPR036452">
    <property type="entry name" value="Ribo_hydro-like"/>
</dbReference>
<dbReference type="AlphaFoldDB" id="A0AAU7GCM7"/>
<dbReference type="PANTHER" id="PTHR43264:SF1">
    <property type="entry name" value="INOSINE_URIDINE-PREFERRING NUCLEOSIDE HYDROLASE DOMAIN-CONTAINING PROTEIN"/>
    <property type="match status" value="1"/>
</dbReference>
<organism evidence="1">
    <name type="scientific">Leifsonia sp. NPDC080035</name>
    <dbReference type="NCBI Taxonomy" id="3143936"/>
    <lineage>
        <taxon>Bacteria</taxon>
        <taxon>Bacillati</taxon>
        <taxon>Actinomycetota</taxon>
        <taxon>Actinomycetes</taxon>
        <taxon>Micrococcales</taxon>
        <taxon>Microbacteriaceae</taxon>
        <taxon>Leifsonia</taxon>
    </lineage>
</organism>
<gene>
    <name evidence="1" type="ORF">AAME72_16690</name>
</gene>
<dbReference type="Gene3D" id="3.90.245.10">
    <property type="entry name" value="Ribonucleoside hydrolase-like"/>
    <property type="match status" value="1"/>
</dbReference>
<protein>
    <recommendedName>
        <fullName evidence="2">Inosine/uridine-preferring nucleoside hydrolase domain-containing protein</fullName>
    </recommendedName>
</protein>
<dbReference type="EMBL" id="CP157390">
    <property type="protein sequence ID" value="XBM47689.1"/>
    <property type="molecule type" value="Genomic_DNA"/>
</dbReference>
<dbReference type="RefSeq" id="WP_348787655.1">
    <property type="nucleotide sequence ID" value="NZ_CP157390.1"/>
</dbReference>
<accession>A0AAU7GCM7</accession>
<reference evidence="1" key="1">
    <citation type="submission" date="2024-05" db="EMBL/GenBank/DDBJ databases">
        <title>The Natural Products Discovery Center: Release of the First 8490 Sequenced Strains for Exploring Actinobacteria Biosynthetic Diversity.</title>
        <authorList>
            <person name="Kalkreuter E."/>
            <person name="Kautsar S.A."/>
            <person name="Yang D."/>
            <person name="Bader C.D."/>
            <person name="Teijaro C.N."/>
            <person name="Fluegel L."/>
            <person name="Davis C.M."/>
            <person name="Simpson J.R."/>
            <person name="Lauterbach L."/>
            <person name="Steele A.D."/>
            <person name="Gui C."/>
            <person name="Meng S."/>
            <person name="Li G."/>
            <person name="Viehrig K."/>
            <person name="Ye F."/>
            <person name="Su P."/>
            <person name="Kiefer A.F."/>
            <person name="Nichols A."/>
            <person name="Cepeda A.J."/>
            <person name="Yan W."/>
            <person name="Fan B."/>
            <person name="Jiang Y."/>
            <person name="Adhikari A."/>
            <person name="Zheng C.-J."/>
            <person name="Schuster L."/>
            <person name="Cowan T.M."/>
            <person name="Smanski M.J."/>
            <person name="Chevrette M.G."/>
            <person name="de Carvalho L.P.S."/>
            <person name="Shen B."/>
        </authorList>
    </citation>
    <scope>NUCLEOTIDE SEQUENCE</scope>
    <source>
        <strain evidence="1">NPDC080035</strain>
    </source>
</reference>
<proteinExistence type="predicted"/>
<dbReference type="SUPFAM" id="SSF53590">
    <property type="entry name" value="Nucleoside hydrolase"/>
    <property type="match status" value="1"/>
</dbReference>
<sequence length="297" mass="31975">MVIETDIFDDVDDVGALVVAHALADEGTVEIAAVLVNTPSRWGGLAVAAINRAFGRPGIPVGSLAELDDRVARNDFAHALVQAHGREDDSRAIEPAGRLWNRVLDSAADHSLTLVSLGFYGILVGLLDDAGADTVARKIERAAVMGGRFPSGVEYNFAAAPELTRAMLTRWPTPLDLLGWEIGAEIETGRGLTSSDRVDLVSSAYRAFCGRRGGRPSWDLLAVLLAVDPERWGFELSPPGSVAVEADGHNTWTPEAAGRMRYTTAIRNPIEVARALDAMLEGAIDRRFRPRAVRDLT</sequence>